<evidence type="ECO:0000313" key="7">
    <source>
        <dbReference type="EMBL" id="VEU80770.1"/>
    </source>
</evidence>
<evidence type="ECO:0000256" key="2">
    <source>
        <dbReference type="ARBA" id="ARBA00022692"/>
    </source>
</evidence>
<dbReference type="EMBL" id="LR215048">
    <property type="protein sequence ID" value="VEU80770.1"/>
    <property type="molecule type" value="Genomic_DNA"/>
</dbReference>
<dbReference type="STRING" id="1278311.GCA_000428705_01346"/>
<reference evidence="7 8" key="1">
    <citation type="submission" date="2019-01" db="EMBL/GenBank/DDBJ databases">
        <authorList>
            <consortium name="Pathogen Informatics"/>
        </authorList>
    </citation>
    <scope>NUCLEOTIDE SEQUENCE [LARGE SCALE GENOMIC DNA]</scope>
    <source>
        <strain evidence="7 8">NCTC10138</strain>
    </source>
</reference>
<name>A0A449BEN4_HAPAX</name>
<proteinExistence type="predicted"/>
<dbReference type="InterPro" id="IPR013525">
    <property type="entry name" value="ABC2_TM"/>
</dbReference>
<keyword evidence="3 5" id="KW-1133">Transmembrane helix</keyword>
<feature type="transmembrane region" description="Helical" evidence="5">
    <location>
        <begin position="306"/>
        <end position="326"/>
    </location>
</feature>
<feature type="transmembrane region" description="Helical" evidence="5">
    <location>
        <begin position="21"/>
        <end position="44"/>
    </location>
</feature>
<keyword evidence="2 5" id="KW-0812">Transmembrane</keyword>
<dbReference type="KEGG" id="aaxa:NCTC10138_01152"/>
<comment type="subcellular location">
    <subcellularLocation>
        <location evidence="1">Membrane</location>
        <topology evidence="1">Multi-pass membrane protein</topology>
    </subcellularLocation>
</comment>
<evidence type="ECO:0000259" key="6">
    <source>
        <dbReference type="Pfam" id="PF12698"/>
    </source>
</evidence>
<sequence length="389" mass="43787">MKNMLTIIKKELKRFFTDRRMLVSLLLPGIMIFVIYSLMGTFLAKQTNVVDDYTYKAIVVNYPEEFKNNENFLIINSTKFELIDKNDLTDDVIFKQITNKELDLYVIYDIDFYAEMNNETDKPEVKIYYNSSKKESATAYELYYSALDNFERSISNKFDINKNQDLKFDLATDESIAIRVVTAIIPFLLITFLFSGAMSISIESIAGEKERGTIATLLATPVKRSEIALGKIISLSLVSLVSAASSFIGLMLSLPKLIQGSDINLNIYGPVQYILLFIVLITTTLIFVVLISLISAYSKSIKEASSFASVLMIINMMISITSMTGASTQGKAGYFIPIYNSVQSITSILNFEFDPINFLITIIINMLIVGVGIFGLTKMFNSEKVMFNK</sequence>
<dbReference type="Proteomes" id="UP000289841">
    <property type="component" value="Chromosome"/>
</dbReference>
<dbReference type="PANTHER" id="PTHR43471">
    <property type="entry name" value="ABC TRANSPORTER PERMEASE"/>
    <property type="match status" value="1"/>
</dbReference>
<evidence type="ECO:0000313" key="8">
    <source>
        <dbReference type="Proteomes" id="UP000289841"/>
    </source>
</evidence>
<gene>
    <name evidence="7" type="ORF">NCTC10138_01152</name>
</gene>
<evidence type="ECO:0000256" key="4">
    <source>
        <dbReference type="ARBA" id="ARBA00023136"/>
    </source>
</evidence>
<dbReference type="PANTHER" id="PTHR43471:SF3">
    <property type="entry name" value="ABC TRANSPORTER PERMEASE PROTEIN NATB"/>
    <property type="match status" value="1"/>
</dbReference>
<evidence type="ECO:0000256" key="1">
    <source>
        <dbReference type="ARBA" id="ARBA00004141"/>
    </source>
</evidence>
<feature type="transmembrane region" description="Helical" evidence="5">
    <location>
        <begin position="356"/>
        <end position="376"/>
    </location>
</feature>
<organism evidence="7 8">
    <name type="scientific">Haploplasma axanthum</name>
    <name type="common">Acholeplasma axanthum</name>
    <dbReference type="NCBI Taxonomy" id="29552"/>
    <lineage>
        <taxon>Bacteria</taxon>
        <taxon>Bacillati</taxon>
        <taxon>Mycoplasmatota</taxon>
        <taxon>Mollicutes</taxon>
        <taxon>Acholeplasmatales</taxon>
        <taxon>Acholeplasmataceae</taxon>
        <taxon>Haploplasma</taxon>
    </lineage>
</organism>
<evidence type="ECO:0000256" key="3">
    <source>
        <dbReference type="ARBA" id="ARBA00022989"/>
    </source>
</evidence>
<dbReference type="GO" id="GO:0005886">
    <property type="term" value="C:plasma membrane"/>
    <property type="evidence" value="ECO:0007669"/>
    <property type="project" value="UniProtKB-SubCell"/>
</dbReference>
<feature type="transmembrane region" description="Helical" evidence="5">
    <location>
        <begin position="176"/>
        <end position="202"/>
    </location>
</feature>
<dbReference type="RefSeq" id="WP_026390792.1">
    <property type="nucleotide sequence ID" value="NZ_LR215048.1"/>
</dbReference>
<dbReference type="OrthoDB" id="5486437at2"/>
<dbReference type="GO" id="GO:0140359">
    <property type="term" value="F:ABC-type transporter activity"/>
    <property type="evidence" value="ECO:0007669"/>
    <property type="project" value="InterPro"/>
</dbReference>
<keyword evidence="8" id="KW-1185">Reference proteome</keyword>
<keyword evidence="4 5" id="KW-0472">Membrane</keyword>
<protein>
    <submittedName>
        <fullName evidence="7">ABC-type transport system involved in multi-copper enzyme maturation, permease component</fullName>
    </submittedName>
</protein>
<dbReference type="Pfam" id="PF12698">
    <property type="entry name" value="ABC2_membrane_3"/>
    <property type="match status" value="1"/>
</dbReference>
<feature type="domain" description="ABC-2 type transporter transmembrane" evidence="6">
    <location>
        <begin position="20"/>
        <end position="376"/>
    </location>
</feature>
<dbReference type="AlphaFoldDB" id="A0A449BEN4"/>
<accession>A0A449BEN4</accession>
<feature type="transmembrane region" description="Helical" evidence="5">
    <location>
        <begin position="273"/>
        <end position="294"/>
    </location>
</feature>
<evidence type="ECO:0000256" key="5">
    <source>
        <dbReference type="SAM" id="Phobius"/>
    </source>
</evidence>
<feature type="transmembrane region" description="Helical" evidence="5">
    <location>
        <begin position="232"/>
        <end position="253"/>
    </location>
</feature>